<dbReference type="GO" id="GO:0020037">
    <property type="term" value="F:heme binding"/>
    <property type="evidence" value="ECO:0007669"/>
    <property type="project" value="InterPro"/>
</dbReference>
<dbReference type="PANTHER" id="PTHR11475:SF4">
    <property type="entry name" value="CHORION PEROXIDASE"/>
    <property type="match status" value="1"/>
</dbReference>
<dbReference type="PROSITE" id="PS50292">
    <property type="entry name" value="PEROXIDASE_3"/>
    <property type="match status" value="1"/>
</dbReference>
<evidence type="ECO:0000313" key="4">
    <source>
        <dbReference type="EMBL" id="PIO44935.1"/>
    </source>
</evidence>
<keyword evidence="4" id="KW-0575">Peroxidase</keyword>
<protein>
    <submittedName>
        <fullName evidence="4">Heme peroxidase</fullName>
    </submittedName>
</protein>
<organism evidence="4 5">
    <name type="scientific">Phyllobacterium zundukense</name>
    <dbReference type="NCBI Taxonomy" id="1867719"/>
    <lineage>
        <taxon>Bacteria</taxon>
        <taxon>Pseudomonadati</taxon>
        <taxon>Pseudomonadota</taxon>
        <taxon>Alphaproteobacteria</taxon>
        <taxon>Hyphomicrobiales</taxon>
        <taxon>Phyllobacteriaceae</taxon>
        <taxon>Phyllobacterium</taxon>
    </lineage>
</organism>
<evidence type="ECO:0000256" key="2">
    <source>
        <dbReference type="ARBA" id="ARBA00022525"/>
    </source>
</evidence>
<keyword evidence="5" id="KW-1185">Reference proteome</keyword>
<dbReference type="InterPro" id="IPR037120">
    <property type="entry name" value="Haem_peroxidase_sf_animal"/>
</dbReference>
<proteinExistence type="predicted"/>
<dbReference type="Proteomes" id="UP000232163">
    <property type="component" value="Unassembled WGS sequence"/>
</dbReference>
<evidence type="ECO:0000256" key="3">
    <source>
        <dbReference type="ARBA" id="ARBA00023180"/>
    </source>
</evidence>
<keyword evidence="3" id="KW-0325">Glycoprotein</keyword>
<dbReference type="RefSeq" id="WP_099998121.1">
    <property type="nucleotide sequence ID" value="NZ_CP017940.1"/>
</dbReference>
<dbReference type="Gene3D" id="1.10.640.10">
    <property type="entry name" value="Haem peroxidase domain superfamily, animal type"/>
    <property type="match status" value="1"/>
</dbReference>
<dbReference type="PANTHER" id="PTHR11475">
    <property type="entry name" value="OXIDASE/PEROXIDASE"/>
    <property type="match status" value="1"/>
</dbReference>
<dbReference type="InterPro" id="IPR010255">
    <property type="entry name" value="Haem_peroxidase_sf"/>
</dbReference>
<sequence>MSLKTKTTAAKKSGPLGLPVELLATLETKAQAVKTTPGHGVAGRHATRQLLDALSGNRDPGMFGRMFPKLPPLSVSDDKLQALADAMIDNDPNIAAGNNPNIPAGFTYLGQFVDHDITLDLTSLGEKEKDPLGIENFRTPSLDLDAIYGLGPDGSPHLYARNPGVGSGRKHGPKFLIGKNFNSGEGNFRNDLPRSPEGFALIADHRNDENLLVAQTHLAMLKFHNKVCDTISAAANPPADVFAQARQLVTWHYQWMVLHDWVERLTEPGIVAKILHDGRKFYRFKRVPFMPVEFSAAAYRLGHSMVRQRYAHNRVFTGADFFLFFEFTGLSGGLVGDLAPTPPTTPPNTAFPTLPSNWIIDWRRFHELGDMGGAPVAVNSSRRLDPFIAASLHNLPGGGGNLAFRNLKRGVNLGLPSGQSVATHMKIKNPLTPDEIASGPDGIVAKAKGLHTSTPLWYYILKEAKVRQNGERLGPVGSTIISEVFVGLVHGDQNSYIWQRANWKPTLPSKQAGNFTMADLLRFVDDVNPIGD</sequence>
<dbReference type="OrthoDB" id="105077at2"/>
<dbReference type="Pfam" id="PF03098">
    <property type="entry name" value="An_peroxidase"/>
    <property type="match status" value="1"/>
</dbReference>
<dbReference type="GO" id="GO:0006979">
    <property type="term" value="P:response to oxidative stress"/>
    <property type="evidence" value="ECO:0007669"/>
    <property type="project" value="InterPro"/>
</dbReference>
<dbReference type="CDD" id="cd09819">
    <property type="entry name" value="An_peroxidase_bacterial_1"/>
    <property type="match status" value="1"/>
</dbReference>
<evidence type="ECO:0000256" key="1">
    <source>
        <dbReference type="ARBA" id="ARBA00004613"/>
    </source>
</evidence>
<dbReference type="AlphaFoldDB" id="A0A2N9VZL7"/>
<dbReference type="GO" id="GO:0004601">
    <property type="term" value="F:peroxidase activity"/>
    <property type="evidence" value="ECO:0007669"/>
    <property type="project" value="UniProtKB-KW"/>
</dbReference>
<dbReference type="SUPFAM" id="SSF48113">
    <property type="entry name" value="Heme-dependent peroxidases"/>
    <property type="match status" value="1"/>
</dbReference>
<keyword evidence="2" id="KW-0964">Secreted</keyword>
<dbReference type="GO" id="GO:0005576">
    <property type="term" value="C:extracellular region"/>
    <property type="evidence" value="ECO:0007669"/>
    <property type="project" value="UniProtKB-SubCell"/>
</dbReference>
<dbReference type="InterPro" id="IPR019791">
    <property type="entry name" value="Haem_peroxidase_animal"/>
</dbReference>
<dbReference type="EMBL" id="MZMT01000026">
    <property type="protein sequence ID" value="PIO44935.1"/>
    <property type="molecule type" value="Genomic_DNA"/>
</dbReference>
<gene>
    <name evidence="4" type="ORF">B5P45_11290</name>
</gene>
<name>A0A2N9VZL7_9HYPH</name>
<comment type="caution">
    <text evidence="4">The sequence shown here is derived from an EMBL/GenBank/DDBJ whole genome shotgun (WGS) entry which is preliminary data.</text>
</comment>
<evidence type="ECO:0000313" key="5">
    <source>
        <dbReference type="Proteomes" id="UP000232163"/>
    </source>
</evidence>
<reference evidence="4 5" key="1">
    <citation type="journal article" date="2017" name="Int J Environ Stud">
        <title>Does the Miocene-Pliocene relict legume Oxytropis triphylla form nitrogen-fixing nodules with a combination of bacterial strains?</title>
        <authorList>
            <person name="Safronova V."/>
            <person name="Belimov A."/>
            <person name="Sazanova A."/>
            <person name="Kuznetsova I."/>
            <person name="Popova J."/>
            <person name="Andronov E."/>
            <person name="Verkhozina A."/>
            <person name="Tikhonovich I."/>
        </authorList>
    </citation>
    <scope>NUCLEOTIDE SEQUENCE [LARGE SCALE GENOMIC DNA]</scope>
    <source>
        <strain evidence="4 5">Tri-38</strain>
    </source>
</reference>
<accession>A0A2N9VZL7</accession>
<keyword evidence="4" id="KW-0560">Oxidoreductase</keyword>
<comment type="subcellular location">
    <subcellularLocation>
        <location evidence="1">Secreted</location>
    </subcellularLocation>
</comment>